<dbReference type="Proteomes" id="UP000735302">
    <property type="component" value="Unassembled WGS sequence"/>
</dbReference>
<evidence type="ECO:0000256" key="1">
    <source>
        <dbReference type="SAM" id="MobiDB-lite"/>
    </source>
</evidence>
<sequence length="130" mass="14357">MIDDDDNDDGNDDDNSNKNNDSDDEDCDDVVEVAILSMNRQSLRITLRISPANHQRPCESPNSEASYIPRLPKQLALAMGLALGNEPLQSPAATNANPSSVSKRNKCARCPRKLDKDISSLQQVRLFQFA</sequence>
<accession>A0AAV4DPF7</accession>
<feature type="region of interest" description="Disordered" evidence="1">
    <location>
        <begin position="1"/>
        <end position="28"/>
    </location>
</feature>
<reference evidence="2 3" key="1">
    <citation type="journal article" date="2021" name="Elife">
        <title>Chloroplast acquisition without the gene transfer in kleptoplastic sea slugs, Plakobranchus ocellatus.</title>
        <authorList>
            <person name="Maeda T."/>
            <person name="Takahashi S."/>
            <person name="Yoshida T."/>
            <person name="Shimamura S."/>
            <person name="Takaki Y."/>
            <person name="Nagai Y."/>
            <person name="Toyoda A."/>
            <person name="Suzuki Y."/>
            <person name="Arimoto A."/>
            <person name="Ishii H."/>
            <person name="Satoh N."/>
            <person name="Nishiyama T."/>
            <person name="Hasebe M."/>
            <person name="Maruyama T."/>
            <person name="Minagawa J."/>
            <person name="Obokata J."/>
            <person name="Shigenobu S."/>
        </authorList>
    </citation>
    <scope>NUCLEOTIDE SEQUENCE [LARGE SCALE GENOMIC DNA]</scope>
</reference>
<feature type="compositionally biased region" description="Acidic residues" evidence="1">
    <location>
        <begin position="1"/>
        <end position="14"/>
    </location>
</feature>
<organism evidence="2 3">
    <name type="scientific">Plakobranchus ocellatus</name>
    <dbReference type="NCBI Taxonomy" id="259542"/>
    <lineage>
        <taxon>Eukaryota</taxon>
        <taxon>Metazoa</taxon>
        <taxon>Spiralia</taxon>
        <taxon>Lophotrochozoa</taxon>
        <taxon>Mollusca</taxon>
        <taxon>Gastropoda</taxon>
        <taxon>Heterobranchia</taxon>
        <taxon>Euthyneura</taxon>
        <taxon>Panpulmonata</taxon>
        <taxon>Sacoglossa</taxon>
        <taxon>Placobranchoidea</taxon>
        <taxon>Plakobranchidae</taxon>
        <taxon>Plakobranchus</taxon>
    </lineage>
</organism>
<evidence type="ECO:0000313" key="3">
    <source>
        <dbReference type="Proteomes" id="UP000735302"/>
    </source>
</evidence>
<comment type="caution">
    <text evidence="2">The sequence shown here is derived from an EMBL/GenBank/DDBJ whole genome shotgun (WGS) entry which is preliminary data.</text>
</comment>
<keyword evidence="3" id="KW-1185">Reference proteome</keyword>
<evidence type="ECO:0000313" key="2">
    <source>
        <dbReference type="EMBL" id="GFO46015.1"/>
    </source>
</evidence>
<proteinExistence type="predicted"/>
<name>A0AAV4DPF7_9GAST</name>
<feature type="compositionally biased region" description="Polar residues" evidence="1">
    <location>
        <begin position="87"/>
        <end position="102"/>
    </location>
</feature>
<feature type="region of interest" description="Disordered" evidence="1">
    <location>
        <begin position="87"/>
        <end position="108"/>
    </location>
</feature>
<gene>
    <name evidence="2" type="ORF">PoB_007252000</name>
</gene>
<dbReference type="EMBL" id="BLXT01008132">
    <property type="protein sequence ID" value="GFO46015.1"/>
    <property type="molecule type" value="Genomic_DNA"/>
</dbReference>
<protein>
    <submittedName>
        <fullName evidence="2">Uncharacterized protein</fullName>
    </submittedName>
</protein>
<dbReference type="AlphaFoldDB" id="A0AAV4DPF7"/>